<proteinExistence type="predicted"/>
<reference evidence="1 2" key="1">
    <citation type="submission" date="2018-08" db="EMBL/GenBank/DDBJ databases">
        <title>Genomic Encyclopedia of Archaeal and Bacterial Type Strains, Phase II (KMG-II): from individual species to whole genera.</title>
        <authorList>
            <person name="Goeker M."/>
        </authorList>
    </citation>
    <scope>NUCLEOTIDE SEQUENCE [LARGE SCALE GENOMIC DNA]</scope>
    <source>
        <strain evidence="1 2">DSM 45791</strain>
    </source>
</reference>
<comment type="caution">
    <text evidence="1">The sequence shown here is derived from an EMBL/GenBank/DDBJ whole genome shotgun (WGS) entry which is preliminary data.</text>
</comment>
<sequence>MNYRTRAWDVFHTSSGQKDIPVSSWDFFEVYTASGSYCRDLSGKTIEASGVKVSRVPAAPSNSSLDAPRPGSAFDCPSMALGIVHANDDWTARTS</sequence>
<keyword evidence="2" id="KW-1185">Reference proteome</keyword>
<protein>
    <submittedName>
        <fullName evidence="1">Uncharacterized protein</fullName>
    </submittedName>
</protein>
<dbReference type="RefSeq" id="WP_116181595.1">
    <property type="nucleotide sequence ID" value="NZ_CP144375.1"/>
</dbReference>
<organism evidence="1 2">
    <name type="scientific">Kutzneria buriramensis</name>
    <dbReference type="NCBI Taxonomy" id="1045776"/>
    <lineage>
        <taxon>Bacteria</taxon>
        <taxon>Bacillati</taxon>
        <taxon>Actinomycetota</taxon>
        <taxon>Actinomycetes</taxon>
        <taxon>Pseudonocardiales</taxon>
        <taxon>Pseudonocardiaceae</taxon>
        <taxon>Kutzneria</taxon>
    </lineage>
</organism>
<evidence type="ECO:0000313" key="2">
    <source>
        <dbReference type="Proteomes" id="UP000256269"/>
    </source>
</evidence>
<gene>
    <name evidence="1" type="ORF">BCF44_12863</name>
</gene>
<dbReference type="OrthoDB" id="4093285at2"/>
<accession>A0A3E0GU67</accession>
<name>A0A3E0GU67_9PSEU</name>
<dbReference type="AlphaFoldDB" id="A0A3E0GU67"/>
<evidence type="ECO:0000313" key="1">
    <source>
        <dbReference type="EMBL" id="REH27759.1"/>
    </source>
</evidence>
<dbReference type="Proteomes" id="UP000256269">
    <property type="component" value="Unassembled WGS sequence"/>
</dbReference>
<dbReference type="EMBL" id="QUNO01000028">
    <property type="protein sequence ID" value="REH27759.1"/>
    <property type="molecule type" value="Genomic_DNA"/>
</dbReference>